<evidence type="ECO:0000256" key="6">
    <source>
        <dbReference type="ARBA" id="ARBA00022989"/>
    </source>
</evidence>
<evidence type="ECO:0000256" key="8">
    <source>
        <dbReference type="ARBA" id="ARBA00023136"/>
    </source>
</evidence>
<evidence type="ECO:0000313" key="12">
    <source>
        <dbReference type="EMBL" id="XCH31874.1"/>
    </source>
</evidence>
<dbReference type="RefSeq" id="WP_253049290.1">
    <property type="nucleotide sequence ID" value="NZ_CP159290.1"/>
</dbReference>
<dbReference type="InterPro" id="IPR005665">
    <property type="entry name" value="SecF_bac"/>
</dbReference>
<dbReference type="Pfam" id="PF02355">
    <property type="entry name" value="SecD_SecF_C"/>
    <property type="match status" value="1"/>
</dbReference>
<dbReference type="PANTHER" id="PTHR30081">
    <property type="entry name" value="PROTEIN-EXPORT MEMBRANE PROTEIN SEC"/>
    <property type="match status" value="1"/>
</dbReference>
<comment type="similarity">
    <text evidence="9">Belongs to the SecD/SecF family. SecF subfamily.</text>
</comment>
<dbReference type="NCBIfam" id="TIGR00966">
    <property type="entry name" value="transloc_SecF"/>
    <property type="match status" value="1"/>
</dbReference>
<evidence type="ECO:0000256" key="3">
    <source>
        <dbReference type="ARBA" id="ARBA00022475"/>
    </source>
</evidence>
<dbReference type="Pfam" id="PF07549">
    <property type="entry name" value="Sec_GG"/>
    <property type="match status" value="1"/>
</dbReference>
<comment type="function">
    <text evidence="9">Part of the Sec protein translocase complex. Interacts with the SecYEG preprotein conducting channel. SecDF uses the proton motive force (PMF) to complete protein translocation after the ATP-dependent function of SecA.</text>
</comment>
<evidence type="ECO:0000256" key="7">
    <source>
        <dbReference type="ARBA" id="ARBA00023010"/>
    </source>
</evidence>
<reference evidence="12" key="1">
    <citation type="submission" date="2024-06" db="EMBL/GenBank/DDBJ databases">
        <title>Complete genome sequence of the cellulolytic actinobacterium, Cellulosimicrobium ES-005.</title>
        <authorList>
            <person name="Matthews C.T."/>
            <person name="Underwood K.D."/>
            <person name="Ghanchi K.M."/>
            <person name="Fields S.D."/>
            <person name="Gardner S.G."/>
        </authorList>
    </citation>
    <scope>NUCLEOTIDE SEQUENCE</scope>
    <source>
        <strain evidence="12">ES-005</strain>
    </source>
</reference>
<evidence type="ECO:0000256" key="9">
    <source>
        <dbReference type="HAMAP-Rule" id="MF_01464"/>
    </source>
</evidence>
<dbReference type="PRINTS" id="PR01755">
    <property type="entry name" value="SECFTRNLCASE"/>
</dbReference>
<evidence type="ECO:0000256" key="4">
    <source>
        <dbReference type="ARBA" id="ARBA00022692"/>
    </source>
</evidence>
<dbReference type="InterPro" id="IPR048634">
    <property type="entry name" value="SecD_SecF_C"/>
</dbReference>
<feature type="transmembrane region" description="Helical" evidence="9">
    <location>
        <begin position="256"/>
        <end position="275"/>
    </location>
</feature>
<feature type="transmembrane region" description="Helical" evidence="9">
    <location>
        <begin position="145"/>
        <end position="164"/>
    </location>
</feature>
<organism evidence="12">
    <name type="scientific">Cellulosimicrobium sp. ES-005</name>
    <dbReference type="NCBI Taxonomy" id="3163031"/>
    <lineage>
        <taxon>Bacteria</taxon>
        <taxon>Bacillati</taxon>
        <taxon>Actinomycetota</taxon>
        <taxon>Actinomycetes</taxon>
        <taxon>Micrococcales</taxon>
        <taxon>Promicromonosporaceae</taxon>
        <taxon>Cellulosimicrobium</taxon>
    </lineage>
</organism>
<dbReference type="PANTHER" id="PTHR30081:SF8">
    <property type="entry name" value="PROTEIN TRANSLOCASE SUBUNIT SECF"/>
    <property type="match status" value="1"/>
</dbReference>
<keyword evidence="8 9" id="KW-0472">Membrane</keyword>
<name>A0AAU8G6M8_9MICO</name>
<dbReference type="Gene3D" id="1.20.1640.10">
    <property type="entry name" value="Multidrug efflux transporter AcrB transmembrane domain"/>
    <property type="match status" value="1"/>
</dbReference>
<dbReference type="GO" id="GO:0043952">
    <property type="term" value="P:protein transport by the Sec complex"/>
    <property type="evidence" value="ECO:0007669"/>
    <property type="project" value="UniProtKB-UniRule"/>
</dbReference>
<dbReference type="SUPFAM" id="SSF82866">
    <property type="entry name" value="Multidrug efflux transporter AcrB transmembrane domain"/>
    <property type="match status" value="1"/>
</dbReference>
<keyword evidence="5 9" id="KW-0653">Protein transport</keyword>
<feature type="transmembrane region" description="Helical" evidence="9">
    <location>
        <begin position="29"/>
        <end position="49"/>
    </location>
</feature>
<feature type="transmembrane region" description="Helical" evidence="9">
    <location>
        <begin position="171"/>
        <end position="189"/>
    </location>
</feature>
<dbReference type="InterPro" id="IPR022645">
    <property type="entry name" value="SecD/SecF_bac"/>
</dbReference>
<protein>
    <recommendedName>
        <fullName evidence="9">Protein-export membrane protein SecF</fullName>
    </recommendedName>
</protein>
<dbReference type="GO" id="GO:0005886">
    <property type="term" value="C:plasma membrane"/>
    <property type="evidence" value="ECO:0007669"/>
    <property type="project" value="UniProtKB-SubCell"/>
</dbReference>
<dbReference type="GO" id="GO:0006605">
    <property type="term" value="P:protein targeting"/>
    <property type="evidence" value="ECO:0007669"/>
    <property type="project" value="UniProtKB-UniRule"/>
</dbReference>
<feature type="region of interest" description="Disordered" evidence="10">
    <location>
        <begin position="347"/>
        <end position="371"/>
    </location>
</feature>
<dbReference type="GO" id="GO:0015450">
    <property type="term" value="F:protein-transporting ATPase activity"/>
    <property type="evidence" value="ECO:0007669"/>
    <property type="project" value="InterPro"/>
</dbReference>
<dbReference type="AlphaFoldDB" id="A0AAU8G6M8"/>
<evidence type="ECO:0000256" key="10">
    <source>
        <dbReference type="SAM" id="MobiDB-lite"/>
    </source>
</evidence>
<keyword evidence="4 9" id="KW-0812">Transmembrane</keyword>
<sequence>MAARSFAQWGNDLYTGRKSYPIVQQRKRWFIVVGVLSLLSVIVIAVQGLNLGLDFRGGSEFTVTSITDKSQEPAVDAVHSVAPDAEPRVSSVGESALRVQTAELADEDQVNAVRQALADAYGVDVNEVASAFVGPTWGADVSSRALWGVVVFIGLVAVFMAIYFRAWRMSLAAIIALLADLLISAGVYAAVGWEVTPSTIIGFLTILGYSLYDKVVVFDKVRENTAGILDQTRSTYAERANLGVNQTLVRSINTGVVALLPVAGILFIGAFALGAGTLRDISLSLFVGIAVGTASSIFLATPLEVWLRTREPAIAAHTRKVEALRAERLADAGEESDDDAVLAAAGVAGHRQLQPGEHLGNKAQPRRRRPR</sequence>
<gene>
    <name evidence="9 12" type="primary">secF</name>
    <name evidence="12" type="ORF">ABRQ22_09410</name>
</gene>
<dbReference type="EMBL" id="CP159290">
    <property type="protein sequence ID" value="XCH31874.1"/>
    <property type="molecule type" value="Genomic_DNA"/>
</dbReference>
<feature type="transmembrane region" description="Helical" evidence="9">
    <location>
        <begin position="195"/>
        <end position="212"/>
    </location>
</feature>
<evidence type="ECO:0000259" key="11">
    <source>
        <dbReference type="Pfam" id="PF02355"/>
    </source>
</evidence>
<keyword evidence="6 9" id="KW-1133">Transmembrane helix</keyword>
<keyword evidence="2 9" id="KW-0813">Transport</keyword>
<comment type="subcellular location">
    <subcellularLocation>
        <location evidence="1 9">Cell membrane</location>
        <topology evidence="1 9">Multi-pass membrane protein</topology>
    </subcellularLocation>
</comment>
<evidence type="ECO:0000256" key="1">
    <source>
        <dbReference type="ARBA" id="ARBA00004651"/>
    </source>
</evidence>
<accession>A0AAU8G6M8</accession>
<dbReference type="GO" id="GO:0065002">
    <property type="term" value="P:intracellular protein transmembrane transport"/>
    <property type="evidence" value="ECO:0007669"/>
    <property type="project" value="UniProtKB-UniRule"/>
</dbReference>
<evidence type="ECO:0000256" key="5">
    <source>
        <dbReference type="ARBA" id="ARBA00022927"/>
    </source>
</evidence>
<feature type="transmembrane region" description="Helical" evidence="9">
    <location>
        <begin position="281"/>
        <end position="300"/>
    </location>
</feature>
<dbReference type="InterPro" id="IPR022646">
    <property type="entry name" value="SecD/SecF_CS"/>
</dbReference>
<dbReference type="HAMAP" id="MF_01464_B">
    <property type="entry name" value="SecF_B"/>
    <property type="match status" value="1"/>
</dbReference>
<dbReference type="InterPro" id="IPR022813">
    <property type="entry name" value="SecD/SecF_arch_bac"/>
</dbReference>
<keyword evidence="7 9" id="KW-0811">Translocation</keyword>
<evidence type="ECO:0000256" key="2">
    <source>
        <dbReference type="ARBA" id="ARBA00022448"/>
    </source>
</evidence>
<comment type="subunit">
    <text evidence="9">Forms a complex with SecD. Part of the essential Sec protein translocation apparatus which comprises SecA, SecYEG and auxiliary proteins SecDF. Other proteins may also be involved.</text>
</comment>
<proteinExistence type="inferred from homology"/>
<feature type="domain" description="Protein export membrane protein SecD/SecF C-terminal" evidence="11">
    <location>
        <begin position="119"/>
        <end position="309"/>
    </location>
</feature>
<keyword evidence="3 9" id="KW-1003">Cell membrane</keyword>